<evidence type="ECO:0000313" key="2">
    <source>
        <dbReference type="EMBL" id="OBA26511.1"/>
    </source>
</evidence>
<dbReference type="AlphaFoldDB" id="A0A1B7TCR6"/>
<gene>
    <name evidence="2" type="ORF">HANVADRAFT_53113</name>
</gene>
<protein>
    <submittedName>
        <fullName evidence="2">Uncharacterized protein</fullName>
    </submittedName>
</protein>
<name>A0A1B7TCR6_9ASCO</name>
<evidence type="ECO:0000313" key="3">
    <source>
        <dbReference type="Proteomes" id="UP000092321"/>
    </source>
</evidence>
<comment type="caution">
    <text evidence="2">The sequence shown here is derived from an EMBL/GenBank/DDBJ whole genome shotgun (WGS) entry which is preliminary data.</text>
</comment>
<dbReference type="EMBL" id="LXPE01000017">
    <property type="protein sequence ID" value="OBA26511.1"/>
    <property type="molecule type" value="Genomic_DNA"/>
</dbReference>
<keyword evidence="1" id="KW-0175">Coiled coil</keyword>
<proteinExistence type="predicted"/>
<reference evidence="3" key="1">
    <citation type="journal article" date="2016" name="Proc. Natl. Acad. Sci. U.S.A.">
        <title>Comparative genomics of biotechnologically important yeasts.</title>
        <authorList>
            <person name="Riley R."/>
            <person name="Haridas S."/>
            <person name="Wolfe K.H."/>
            <person name="Lopes M.R."/>
            <person name="Hittinger C.T."/>
            <person name="Goeker M."/>
            <person name="Salamov A.A."/>
            <person name="Wisecaver J.H."/>
            <person name="Long T.M."/>
            <person name="Calvey C.H."/>
            <person name="Aerts A.L."/>
            <person name="Barry K.W."/>
            <person name="Choi C."/>
            <person name="Clum A."/>
            <person name="Coughlan A.Y."/>
            <person name="Deshpande S."/>
            <person name="Douglass A.P."/>
            <person name="Hanson S.J."/>
            <person name="Klenk H.-P."/>
            <person name="LaButti K.M."/>
            <person name="Lapidus A."/>
            <person name="Lindquist E.A."/>
            <person name="Lipzen A.M."/>
            <person name="Meier-Kolthoff J.P."/>
            <person name="Ohm R.A."/>
            <person name="Otillar R.P."/>
            <person name="Pangilinan J.L."/>
            <person name="Peng Y."/>
            <person name="Rokas A."/>
            <person name="Rosa C.A."/>
            <person name="Scheuner C."/>
            <person name="Sibirny A.A."/>
            <person name="Slot J.C."/>
            <person name="Stielow J.B."/>
            <person name="Sun H."/>
            <person name="Kurtzman C.P."/>
            <person name="Blackwell M."/>
            <person name="Grigoriev I.V."/>
            <person name="Jeffries T.W."/>
        </authorList>
    </citation>
    <scope>NUCLEOTIDE SEQUENCE [LARGE SCALE GENOMIC DNA]</scope>
    <source>
        <strain evidence="3">NRRL Y-1626</strain>
    </source>
</reference>
<evidence type="ECO:0000256" key="1">
    <source>
        <dbReference type="SAM" id="Coils"/>
    </source>
</evidence>
<accession>A0A1B7TCR6</accession>
<dbReference type="Proteomes" id="UP000092321">
    <property type="component" value="Unassembled WGS sequence"/>
</dbReference>
<keyword evidence="3" id="KW-1185">Reference proteome</keyword>
<sequence length="302" mass="34099">MPEENKIDLEKVVSNLKQSIQEHQNISSKLNDKNQEIFDKETLYFGYLNNVNASSTTSSFTNFLHHSSNSNNGNNNNNNGPSYNSYGNIIKGFEGFVKNSIALGSGLNTGNALSTQLLSQVDKERDNKVINLISELSLKNTKNGSNKDNVKISAEEVIKTYLESYFKELPDLASDEEKQILLNYYGKLKGNFGMDNGFDNGYINKNLYNILKQRQFFGNIGDDKDNYNTNINGQSTVRSGRNNPASLGMPNKQDLENLVFNKKITSDNNNNNDTNVDRCELRDEDRIFSLSNAEYKNIDDIY</sequence>
<feature type="coiled-coil region" evidence="1">
    <location>
        <begin position="6"/>
        <end position="36"/>
    </location>
</feature>
<dbReference type="OrthoDB" id="3972706at2759"/>
<organism evidence="2 3">
    <name type="scientific">Hanseniaspora valbyensis NRRL Y-1626</name>
    <dbReference type="NCBI Taxonomy" id="766949"/>
    <lineage>
        <taxon>Eukaryota</taxon>
        <taxon>Fungi</taxon>
        <taxon>Dikarya</taxon>
        <taxon>Ascomycota</taxon>
        <taxon>Saccharomycotina</taxon>
        <taxon>Saccharomycetes</taxon>
        <taxon>Saccharomycodales</taxon>
        <taxon>Saccharomycodaceae</taxon>
        <taxon>Hanseniaspora</taxon>
    </lineage>
</organism>